<keyword evidence="2" id="KW-0732">Signal</keyword>
<evidence type="ECO:0000313" key="3">
    <source>
        <dbReference type="EMBL" id="KAF7991116.1"/>
    </source>
</evidence>
<sequence>MLVMMLFQLLFLIINLKSVLLVPLNPKLLVISYDGFRYDYLNRNCTPFMKKIKEEGTYSDYMKNIFITKTFPNHHTIATGFYAETHGVIDSNYLTQDNKIMNMSQEMYAYNKNILPIWTLNELSGNGRHSGTMMWPGSIYKYNNTLPTHIGTFNISRSWKNRTDEIISWFLDPINPANFVLLYIEEPDFHTHALGTQSPKINELLKKLDNFTEYIFNKLRDNNLDDVNVVHLSDHGMADVPYSHIINISNIIDEKTEAKIVVTLSTAMIEPYNGKDIIVYNKLKNESAKTSGFEVYWKKDIPDKWHYRNNNRISKIFLIAKIGYAFDELFKSMKYYEKAFNITINNQSQFGVHGYDNGDHRMYPIFFARGPAFVSHCKLEPFNSVDLLSLFCHILNINCQQTNGTLNSFDKCLQIPPSTDESSYIYLGIMGVVIVTVIIFFVGYLYLQQRRRQVEIIYRRILNDAKQEQFWDDQQDTEYVWH</sequence>
<feature type="signal peptide" evidence="2">
    <location>
        <begin position="1"/>
        <end position="21"/>
    </location>
</feature>
<keyword evidence="1" id="KW-0812">Transmembrane</keyword>
<dbReference type="PANTHER" id="PTHR10151:SF120">
    <property type="entry name" value="BIS(5'-ADENOSYL)-TRIPHOSPHATASE"/>
    <property type="match status" value="1"/>
</dbReference>
<dbReference type="CDD" id="cd16018">
    <property type="entry name" value="Enpp"/>
    <property type="match status" value="1"/>
</dbReference>
<keyword evidence="4" id="KW-1185">Reference proteome</keyword>
<reference evidence="3 4" key="1">
    <citation type="submission" date="2020-08" db="EMBL/GenBank/DDBJ databases">
        <title>Aphidius gifuensis genome sequencing and assembly.</title>
        <authorList>
            <person name="Du Z."/>
        </authorList>
    </citation>
    <scope>NUCLEOTIDE SEQUENCE [LARGE SCALE GENOMIC DNA]</scope>
    <source>
        <strain evidence="3">YNYX2018</strain>
        <tissue evidence="3">Adults</tissue>
    </source>
</reference>
<dbReference type="Pfam" id="PF01663">
    <property type="entry name" value="Phosphodiest"/>
    <property type="match status" value="1"/>
</dbReference>
<dbReference type="InterPro" id="IPR002591">
    <property type="entry name" value="Phosphodiest/P_Trfase"/>
</dbReference>
<dbReference type="OrthoDB" id="415411at2759"/>
<keyword evidence="1" id="KW-0472">Membrane</keyword>
<dbReference type="Gene3D" id="3.40.720.10">
    <property type="entry name" value="Alkaline Phosphatase, subunit A"/>
    <property type="match status" value="1"/>
</dbReference>
<evidence type="ECO:0000313" key="4">
    <source>
        <dbReference type="Proteomes" id="UP000639338"/>
    </source>
</evidence>
<keyword evidence="1" id="KW-1133">Transmembrane helix</keyword>
<name>A0A834XRY2_APHGI</name>
<gene>
    <name evidence="3" type="ORF">HCN44_002678</name>
</gene>
<organism evidence="3 4">
    <name type="scientific">Aphidius gifuensis</name>
    <name type="common">Parasitoid wasp</name>
    <dbReference type="NCBI Taxonomy" id="684658"/>
    <lineage>
        <taxon>Eukaryota</taxon>
        <taxon>Metazoa</taxon>
        <taxon>Ecdysozoa</taxon>
        <taxon>Arthropoda</taxon>
        <taxon>Hexapoda</taxon>
        <taxon>Insecta</taxon>
        <taxon>Pterygota</taxon>
        <taxon>Neoptera</taxon>
        <taxon>Endopterygota</taxon>
        <taxon>Hymenoptera</taxon>
        <taxon>Apocrita</taxon>
        <taxon>Ichneumonoidea</taxon>
        <taxon>Braconidae</taxon>
        <taxon>Aphidiinae</taxon>
        <taxon>Aphidius</taxon>
    </lineage>
</organism>
<dbReference type="PANTHER" id="PTHR10151">
    <property type="entry name" value="ECTONUCLEOTIDE PYROPHOSPHATASE/PHOSPHODIESTERASE"/>
    <property type="match status" value="1"/>
</dbReference>
<feature type="transmembrane region" description="Helical" evidence="1">
    <location>
        <begin position="424"/>
        <end position="447"/>
    </location>
</feature>
<dbReference type="AlphaFoldDB" id="A0A834XRY2"/>
<dbReference type="EMBL" id="JACMRX010000004">
    <property type="protein sequence ID" value="KAF7991116.1"/>
    <property type="molecule type" value="Genomic_DNA"/>
</dbReference>
<protein>
    <recommendedName>
        <fullName evidence="5">Venom phosphodiesterase</fullName>
    </recommendedName>
</protein>
<evidence type="ECO:0000256" key="1">
    <source>
        <dbReference type="SAM" id="Phobius"/>
    </source>
</evidence>
<dbReference type="Proteomes" id="UP000639338">
    <property type="component" value="Unassembled WGS sequence"/>
</dbReference>
<proteinExistence type="predicted"/>
<dbReference type="GO" id="GO:0016787">
    <property type="term" value="F:hydrolase activity"/>
    <property type="evidence" value="ECO:0007669"/>
    <property type="project" value="UniProtKB-ARBA"/>
</dbReference>
<feature type="chain" id="PRO_5032502595" description="Venom phosphodiesterase" evidence="2">
    <location>
        <begin position="22"/>
        <end position="482"/>
    </location>
</feature>
<dbReference type="Gene3D" id="3.30.1360.180">
    <property type="match status" value="1"/>
</dbReference>
<evidence type="ECO:0000256" key="2">
    <source>
        <dbReference type="SAM" id="SignalP"/>
    </source>
</evidence>
<dbReference type="SUPFAM" id="SSF53649">
    <property type="entry name" value="Alkaline phosphatase-like"/>
    <property type="match status" value="1"/>
</dbReference>
<dbReference type="InterPro" id="IPR017850">
    <property type="entry name" value="Alkaline_phosphatase_core_sf"/>
</dbReference>
<accession>A0A834XRY2</accession>
<comment type="caution">
    <text evidence="3">The sequence shown here is derived from an EMBL/GenBank/DDBJ whole genome shotgun (WGS) entry which is preliminary data.</text>
</comment>
<evidence type="ECO:0008006" key="5">
    <source>
        <dbReference type="Google" id="ProtNLM"/>
    </source>
</evidence>